<evidence type="ECO:0000256" key="6">
    <source>
        <dbReference type="ARBA" id="ARBA00023180"/>
    </source>
</evidence>
<dbReference type="OMA" id="GGCPGDI"/>
<dbReference type="GeneID" id="9531603"/>
<dbReference type="Gene3D" id="2.60.390.10">
    <property type="entry name" value="Beta-galactosidase, domain 3"/>
    <property type="match status" value="1"/>
</dbReference>
<dbReference type="InterPro" id="IPR031330">
    <property type="entry name" value="Gly_Hdrlase_35_cat"/>
</dbReference>
<dbReference type="Gene3D" id="2.102.20.10">
    <property type="entry name" value="Beta-galactosidase, domain 2"/>
    <property type="match status" value="1"/>
</dbReference>
<evidence type="ECO:0000256" key="4">
    <source>
        <dbReference type="ARBA" id="ARBA00022729"/>
    </source>
</evidence>
<dbReference type="Pfam" id="PF13364">
    <property type="entry name" value="BetaGal_ABD2"/>
    <property type="match status" value="2"/>
</dbReference>
<dbReference type="SUPFAM" id="SSF51445">
    <property type="entry name" value="(Trans)glycosidases"/>
    <property type="match status" value="1"/>
</dbReference>
<dbReference type="InterPro" id="IPR025972">
    <property type="entry name" value="BetaGal_dom3"/>
</dbReference>
<dbReference type="GO" id="GO:0004565">
    <property type="term" value="F:beta-galactosidase activity"/>
    <property type="evidence" value="ECO:0007669"/>
    <property type="project" value="UniProtKB-EC"/>
</dbReference>
<accession>C9SLP7</accession>
<dbReference type="InterPro" id="IPR001944">
    <property type="entry name" value="Glycoside_Hdrlase_35"/>
</dbReference>
<reference evidence="12" key="1">
    <citation type="journal article" date="2011" name="PLoS Pathog.">
        <title>Comparative genomics yields insights into niche adaptation of plant vascular wilt pathogens.</title>
        <authorList>
            <person name="Klosterman S.J."/>
            <person name="Subbarao K.V."/>
            <person name="Kang S."/>
            <person name="Veronese P."/>
            <person name="Gold S.E."/>
            <person name="Thomma B.P.H.J."/>
            <person name="Chen Z."/>
            <person name="Henrissat B."/>
            <person name="Lee Y.-H."/>
            <person name="Park J."/>
            <person name="Garcia-Pedrajas M.D."/>
            <person name="Barbara D.J."/>
            <person name="Anchieta A."/>
            <person name="de Jonge R."/>
            <person name="Santhanam P."/>
            <person name="Maruthachalam K."/>
            <person name="Atallah Z."/>
            <person name="Amyotte S.G."/>
            <person name="Paz Z."/>
            <person name="Inderbitzin P."/>
            <person name="Hayes R.J."/>
            <person name="Heiman D.I."/>
            <person name="Young S."/>
            <person name="Zeng Q."/>
            <person name="Engels R."/>
            <person name="Galagan J."/>
            <person name="Cuomo C.A."/>
            <person name="Dobinson K.F."/>
            <person name="Ma L.-J."/>
        </authorList>
    </citation>
    <scope>NUCLEOTIDE SEQUENCE [LARGE SCALE GENOMIC DNA]</scope>
    <source>
        <strain evidence="12">VaMs.102 / ATCC MYA-4576 / FGSC 10136</strain>
    </source>
</reference>
<dbReference type="InterPro" id="IPR018954">
    <property type="entry name" value="Betagal_dom2"/>
</dbReference>
<keyword evidence="4 9" id="KW-0732">Signal</keyword>
<dbReference type="RefSeq" id="XP_003004611.1">
    <property type="nucleotide sequence ID" value="XM_003004565.1"/>
</dbReference>
<evidence type="ECO:0000259" key="10">
    <source>
        <dbReference type="SMART" id="SM01029"/>
    </source>
</evidence>
<dbReference type="SUPFAM" id="SSF49785">
    <property type="entry name" value="Galactose-binding domain-like"/>
    <property type="match status" value="2"/>
</dbReference>
<evidence type="ECO:0000256" key="2">
    <source>
        <dbReference type="ARBA" id="ARBA00009809"/>
    </source>
</evidence>
<dbReference type="PANTHER" id="PTHR23421">
    <property type="entry name" value="BETA-GALACTOSIDASE RELATED"/>
    <property type="match status" value="1"/>
</dbReference>
<dbReference type="InterPro" id="IPR008979">
    <property type="entry name" value="Galactose-bd-like_sf"/>
</dbReference>
<dbReference type="eggNOG" id="KOG0496">
    <property type="taxonomic scope" value="Eukaryota"/>
</dbReference>
<dbReference type="InterPro" id="IPR025300">
    <property type="entry name" value="BetaGal_jelly_roll_dom"/>
</dbReference>
<evidence type="ECO:0000256" key="3">
    <source>
        <dbReference type="ARBA" id="ARBA00012756"/>
    </source>
</evidence>
<dbReference type="InterPro" id="IPR036833">
    <property type="entry name" value="BetaGal_dom3_sf"/>
</dbReference>
<sequence length="918" mass="101369">MRLSTTAAALAALGGLCAQAQNVTEWPLHDNGLNKVVQWDHYSYMINGERLFIFSGDPELWRDLLEKMKAAGFNAFSIYNSWGYHEASPGVLDFTSGAHDFVSLMTIAKEVGIYLLIRPGPYVNAETNAGGFPLWLTTGEYGSLRDDDPRYTKAWTPYWEEISKIIAPHLVTNGGNVAMFQIENELNGQWKDIGRKILNPPIANYMQLLQDSARDSGIDVPVFHNAPNMRGYSWSKDFSNATGNVDTVGVDSYPSCWSCNLSECTNFNGEYVPYSVVNYYDYFQAQSPSQPNFMPEFQGGSYNVWGGPEGGCPADTGADFANIFYRNLVYQHVTAISLYMMFGGTNHGWLSCPVVATSYDYSSPVSENRKIGDKYYETKLLPLFTRVAKDLYKTERVGNKEVLVLWLPEGESGEFVVNGVTDAQSGEQSLGKIDFYPGEDNITVSYTQEKGIFTVDLEDGSSVVLLDRKAAYHFWAPQLDNNPFFVENKTVLVQGPYLVRHASINETNRGLDLRGDLDGPTTVTVFAPSSLCSISWNGEKVAIESRNGNEFTFSLDGPAKFELPVLGSWKYDDSLPEIAPDYEASPSTWIVADRNETSNTEIPDLSNPVLYVDEYKVHVGNHLFRATFPSTDEPPTGVFLNLTGGLAFGYSAWLNGDYIGSYLGYSYLGAWAEELSFDNATLATEGENVLTVLMDNSGHDLREAALAPRGISNATLIGPSSEAYRFSEWKIAGTAGGGQGNIDPVRGPLNEGGLYAERIGVHLPGFSDESFTSYPSNATTLDVPGAGVRVYRTTVDLDVPAGLDVAISFRLTAPSNSTFQPTKSGYSNRVRALLFVNGYQFGRFNPHIGNQVHFPVPPGIWDYHGENAVAVTLWSQDANGSEIKVELELDYVHTTSFDLGFDGEYLRPGWDEKRLEYV</sequence>
<dbReference type="InterPro" id="IPR037110">
    <property type="entry name" value="Betagal_dom2_sf"/>
</dbReference>
<dbReference type="Gene3D" id="2.60.120.260">
    <property type="entry name" value="Galactose-binding domain-like"/>
    <property type="match status" value="2"/>
</dbReference>
<dbReference type="KEGG" id="val:VDBG_05724"/>
<feature type="domain" description="Beta-galactosidase" evidence="10">
    <location>
        <begin position="334"/>
        <end position="474"/>
    </location>
</feature>
<gene>
    <name evidence="11" type="ORF">VDBG_05724</name>
</gene>
<feature type="signal peptide" evidence="9">
    <location>
        <begin position="1"/>
        <end position="20"/>
    </location>
</feature>
<dbReference type="AlphaFoldDB" id="C9SLP7"/>
<dbReference type="FunFam" id="3.20.20.80:FF:000040">
    <property type="entry name" value="Beta-galactosidase A"/>
    <property type="match status" value="1"/>
</dbReference>
<evidence type="ECO:0000313" key="11">
    <source>
        <dbReference type="EMBL" id="EEY19615.1"/>
    </source>
</evidence>
<dbReference type="HOGENOM" id="CLU_005732_2_1_1"/>
<dbReference type="InterPro" id="IPR017853">
    <property type="entry name" value="GH"/>
</dbReference>
<keyword evidence="5" id="KW-0378">Hydrolase</keyword>
<dbReference type="Pfam" id="PF10435">
    <property type="entry name" value="BetaGal_dom2"/>
    <property type="match status" value="1"/>
</dbReference>
<protein>
    <recommendedName>
        <fullName evidence="3">beta-galactosidase</fullName>
        <ecNumber evidence="3">3.2.1.23</ecNumber>
    </recommendedName>
</protein>
<comment type="similarity">
    <text evidence="2 8">Belongs to the glycosyl hydrolase 35 family.</text>
</comment>
<dbReference type="EC" id="3.2.1.23" evidence="3"/>
<dbReference type="PRINTS" id="PR00742">
    <property type="entry name" value="GLHYDRLASE35"/>
</dbReference>
<dbReference type="Pfam" id="PF01301">
    <property type="entry name" value="Glyco_hydro_35"/>
    <property type="match status" value="1"/>
</dbReference>
<evidence type="ECO:0000256" key="1">
    <source>
        <dbReference type="ARBA" id="ARBA00001412"/>
    </source>
</evidence>
<dbReference type="OrthoDB" id="1657402at2759"/>
<organism evidence="12">
    <name type="scientific">Verticillium alfalfae (strain VaMs.102 / ATCC MYA-4576 / FGSC 10136)</name>
    <name type="common">Verticillium wilt of alfalfa</name>
    <name type="synonym">Verticillium albo-atrum</name>
    <dbReference type="NCBI Taxonomy" id="526221"/>
    <lineage>
        <taxon>Eukaryota</taxon>
        <taxon>Fungi</taxon>
        <taxon>Dikarya</taxon>
        <taxon>Ascomycota</taxon>
        <taxon>Pezizomycotina</taxon>
        <taxon>Sordariomycetes</taxon>
        <taxon>Hypocreomycetidae</taxon>
        <taxon>Glomerellales</taxon>
        <taxon>Plectosphaerellaceae</taxon>
        <taxon>Verticillium</taxon>
    </lineage>
</organism>
<evidence type="ECO:0000256" key="7">
    <source>
        <dbReference type="ARBA" id="ARBA00023295"/>
    </source>
</evidence>
<proteinExistence type="inferred from homology"/>
<keyword evidence="12" id="KW-1185">Reference proteome</keyword>
<dbReference type="SUPFAM" id="SSF117100">
    <property type="entry name" value="Beta-galactosidase LacA, domain 3"/>
    <property type="match status" value="1"/>
</dbReference>
<evidence type="ECO:0000256" key="5">
    <source>
        <dbReference type="ARBA" id="ARBA00022801"/>
    </source>
</evidence>
<keyword evidence="6" id="KW-0325">Glycoprotein</keyword>
<dbReference type="EMBL" id="DS985219">
    <property type="protein sequence ID" value="EEY19615.1"/>
    <property type="molecule type" value="Genomic_DNA"/>
</dbReference>
<comment type="catalytic activity">
    <reaction evidence="1">
        <text>Hydrolysis of terminal non-reducing beta-D-galactose residues in beta-D-galactosides.</text>
        <dbReference type="EC" id="3.2.1.23"/>
    </reaction>
</comment>
<evidence type="ECO:0000256" key="9">
    <source>
        <dbReference type="SAM" id="SignalP"/>
    </source>
</evidence>
<dbReference type="Pfam" id="PF13363">
    <property type="entry name" value="BetaGal_dom3"/>
    <property type="match status" value="1"/>
</dbReference>
<name>C9SLP7_VERA1</name>
<keyword evidence="7" id="KW-0326">Glycosidase</keyword>
<dbReference type="Proteomes" id="UP000008698">
    <property type="component" value="Unassembled WGS sequence"/>
</dbReference>
<feature type="chain" id="PRO_5003002148" description="beta-galactosidase" evidence="9">
    <location>
        <begin position="21"/>
        <end position="918"/>
    </location>
</feature>
<evidence type="ECO:0000313" key="12">
    <source>
        <dbReference type="Proteomes" id="UP000008698"/>
    </source>
</evidence>
<dbReference type="GO" id="GO:0005975">
    <property type="term" value="P:carbohydrate metabolic process"/>
    <property type="evidence" value="ECO:0007669"/>
    <property type="project" value="InterPro"/>
</dbReference>
<dbReference type="SMART" id="SM01029">
    <property type="entry name" value="BetaGal_dom2"/>
    <property type="match status" value="1"/>
</dbReference>
<evidence type="ECO:0000256" key="8">
    <source>
        <dbReference type="RuleBase" id="RU003679"/>
    </source>
</evidence>
<dbReference type="SUPFAM" id="SSF51011">
    <property type="entry name" value="Glycosyl hydrolase domain"/>
    <property type="match status" value="1"/>
</dbReference>
<dbReference type="Gene3D" id="3.20.20.80">
    <property type="entry name" value="Glycosidases"/>
    <property type="match status" value="1"/>
</dbReference>